<dbReference type="AlphaFoldDB" id="A0AAV2EB66"/>
<sequence length="129" mass="15225">MIKGWNKEKVGNLDLKLAGILGKIKEIDKLEEQGTISEAQHVERALLRCELEKILLKEEITWRQKSREIWLKVGEKNNSFFTWWQRVTIEGKSNNIKVNGTYSETKEELQSAIAEYFQGRFMELREERP</sequence>
<evidence type="ECO:0000313" key="2">
    <source>
        <dbReference type="Proteomes" id="UP001497516"/>
    </source>
</evidence>
<reference evidence="1 2" key="1">
    <citation type="submission" date="2024-04" db="EMBL/GenBank/DDBJ databases">
        <authorList>
            <person name="Fracassetti M."/>
        </authorList>
    </citation>
    <scope>NUCLEOTIDE SEQUENCE [LARGE SCALE GENOMIC DNA]</scope>
</reference>
<keyword evidence="2" id="KW-1185">Reference proteome</keyword>
<accession>A0AAV2EB66</accession>
<proteinExistence type="predicted"/>
<dbReference type="Proteomes" id="UP001497516">
    <property type="component" value="Chromosome 4"/>
</dbReference>
<dbReference type="EMBL" id="OZ034817">
    <property type="protein sequence ID" value="CAL1383191.1"/>
    <property type="molecule type" value="Genomic_DNA"/>
</dbReference>
<name>A0AAV2EB66_9ROSI</name>
<evidence type="ECO:0000313" key="1">
    <source>
        <dbReference type="EMBL" id="CAL1383191.1"/>
    </source>
</evidence>
<organism evidence="1 2">
    <name type="scientific">Linum trigynum</name>
    <dbReference type="NCBI Taxonomy" id="586398"/>
    <lineage>
        <taxon>Eukaryota</taxon>
        <taxon>Viridiplantae</taxon>
        <taxon>Streptophyta</taxon>
        <taxon>Embryophyta</taxon>
        <taxon>Tracheophyta</taxon>
        <taxon>Spermatophyta</taxon>
        <taxon>Magnoliopsida</taxon>
        <taxon>eudicotyledons</taxon>
        <taxon>Gunneridae</taxon>
        <taxon>Pentapetalae</taxon>
        <taxon>rosids</taxon>
        <taxon>fabids</taxon>
        <taxon>Malpighiales</taxon>
        <taxon>Linaceae</taxon>
        <taxon>Linum</taxon>
    </lineage>
</organism>
<protein>
    <submittedName>
        <fullName evidence="1">Uncharacterized protein</fullName>
    </submittedName>
</protein>
<gene>
    <name evidence="1" type="ORF">LTRI10_LOCUS24476</name>
</gene>